<dbReference type="AlphaFoldDB" id="A0A120MYI7"/>
<reference evidence="1 2" key="1">
    <citation type="submission" date="2015-12" db="EMBL/GenBank/DDBJ databases">
        <title>Genome sequence of Mucilaginibacter gotjawali.</title>
        <authorList>
            <person name="Lee J.S."/>
            <person name="Lee K.C."/>
            <person name="Kim K.K."/>
            <person name="Lee B.W."/>
        </authorList>
    </citation>
    <scope>NUCLEOTIDE SEQUENCE [LARGE SCALE GENOMIC DNA]</scope>
    <source>
        <strain evidence="1 2">SA3-7</strain>
    </source>
</reference>
<sequence length="220" mass="24233">MKKIILSITLLMSAMAGYCQLIKPVKLDSLVTISLPPGYQTKDTLNEHIFTANGMYGYMIAFREANAKNNTPLKTQGDLNKVMKTYIKGIQAQQPGSSAQYVRDTTIGTLKAKTFTLKSDDGNGVITCRNFVLIYTKDVTYTIEYVYPGERTDVVKPEYKAFIASIKLSPELQRNDQYLSNATGMSSTTKIEVFGGAGLVVLIILVLIAVKNKKKEPALG</sequence>
<keyword evidence="2" id="KW-1185">Reference proteome</keyword>
<dbReference type="OrthoDB" id="791955at2"/>
<organism evidence="1 2">
    <name type="scientific">Mucilaginibacter gotjawali</name>
    <dbReference type="NCBI Taxonomy" id="1550579"/>
    <lineage>
        <taxon>Bacteria</taxon>
        <taxon>Pseudomonadati</taxon>
        <taxon>Bacteroidota</taxon>
        <taxon>Sphingobacteriia</taxon>
        <taxon>Sphingobacteriales</taxon>
        <taxon>Sphingobacteriaceae</taxon>
        <taxon>Mucilaginibacter</taxon>
    </lineage>
</organism>
<protein>
    <submittedName>
        <fullName evidence="1">Uncharacterized protein</fullName>
    </submittedName>
</protein>
<proteinExistence type="predicted"/>
<dbReference type="Proteomes" id="UP000218263">
    <property type="component" value="Chromosome"/>
</dbReference>
<name>A0A120MYI7_9SPHI</name>
<accession>A0A120MYI7</accession>
<dbReference type="RefSeq" id="WP_096350382.1">
    <property type="nucleotide sequence ID" value="NZ_AP017313.1"/>
</dbReference>
<dbReference type="EMBL" id="AP017313">
    <property type="protein sequence ID" value="BAU53078.1"/>
    <property type="molecule type" value="Genomic_DNA"/>
</dbReference>
<gene>
    <name evidence="1" type="ORF">MgSA37_01245</name>
</gene>
<evidence type="ECO:0000313" key="1">
    <source>
        <dbReference type="EMBL" id="BAU53078.1"/>
    </source>
</evidence>
<evidence type="ECO:0000313" key="2">
    <source>
        <dbReference type="Proteomes" id="UP000218263"/>
    </source>
</evidence>
<dbReference type="KEGG" id="mgot:MgSA37_01245"/>